<feature type="transmembrane region" description="Helical" evidence="7">
    <location>
        <begin position="12"/>
        <end position="32"/>
    </location>
</feature>
<keyword evidence="10" id="KW-1185">Reference proteome</keyword>
<reference evidence="9 10" key="1">
    <citation type="submission" date="2020-08" db="EMBL/GenBank/DDBJ databases">
        <title>Sequencing the genomes of 1000 actinobacteria strains.</title>
        <authorList>
            <person name="Klenk H.-P."/>
        </authorList>
    </citation>
    <scope>NUCLEOTIDE SEQUENCE [LARGE SCALE GENOMIC DNA]</scope>
    <source>
        <strain evidence="9 10">DSM 28967</strain>
    </source>
</reference>
<proteinExistence type="inferred from homology"/>
<sequence length="278" mass="30457">MPSRAGARQGSNLAAYVVLGVGGFMMVFPFLYQLSASFMTNAEVQSIPKQLLPGDLRWDNYVNGISSFPFWDQLRNTAVFSVIRTASQVLFCSMAGYAFARMRFPLKNVTFALLLSILMIPGELLLISQYQIVQNLGWLNSMAGLVAPGLVSLFGTFMMRQFFLGLPKELEEAGRIDGAGPATIFFRIMLPLALPGVSALAVITFIDSWGAFLWPLIVASRSEDMTLAVGIASFTGEHQTFYPQIMAVSLLIMLPMIVLFIALQRRVISGLAFAGMKG</sequence>
<dbReference type="CDD" id="cd06261">
    <property type="entry name" value="TM_PBP2"/>
    <property type="match status" value="1"/>
</dbReference>
<dbReference type="InterPro" id="IPR000515">
    <property type="entry name" value="MetI-like"/>
</dbReference>
<feature type="transmembrane region" description="Helical" evidence="7">
    <location>
        <begin position="138"/>
        <end position="163"/>
    </location>
</feature>
<keyword evidence="2 7" id="KW-0813">Transport</keyword>
<dbReference type="InterPro" id="IPR035906">
    <property type="entry name" value="MetI-like_sf"/>
</dbReference>
<dbReference type="PANTHER" id="PTHR43744">
    <property type="entry name" value="ABC TRANSPORTER PERMEASE PROTEIN MG189-RELATED-RELATED"/>
    <property type="match status" value="1"/>
</dbReference>
<keyword evidence="6 7" id="KW-0472">Membrane</keyword>
<evidence type="ECO:0000256" key="3">
    <source>
        <dbReference type="ARBA" id="ARBA00022475"/>
    </source>
</evidence>
<evidence type="ECO:0000313" key="9">
    <source>
        <dbReference type="EMBL" id="MBB5835677.1"/>
    </source>
</evidence>
<dbReference type="PANTHER" id="PTHR43744:SF12">
    <property type="entry name" value="ABC TRANSPORTER PERMEASE PROTEIN MG189-RELATED"/>
    <property type="match status" value="1"/>
</dbReference>
<evidence type="ECO:0000256" key="1">
    <source>
        <dbReference type="ARBA" id="ARBA00004651"/>
    </source>
</evidence>
<comment type="subcellular location">
    <subcellularLocation>
        <location evidence="1 7">Cell membrane</location>
        <topology evidence="1 7">Multi-pass membrane protein</topology>
    </subcellularLocation>
</comment>
<evidence type="ECO:0000256" key="6">
    <source>
        <dbReference type="ARBA" id="ARBA00023136"/>
    </source>
</evidence>
<evidence type="ECO:0000256" key="2">
    <source>
        <dbReference type="ARBA" id="ARBA00022448"/>
    </source>
</evidence>
<protein>
    <submittedName>
        <fullName evidence="9">Multiple sugar transport system permease protein</fullName>
    </submittedName>
</protein>
<feature type="transmembrane region" description="Helical" evidence="7">
    <location>
        <begin position="241"/>
        <end position="263"/>
    </location>
</feature>
<gene>
    <name evidence="9" type="ORF">HDA39_002411</name>
</gene>
<feature type="transmembrane region" description="Helical" evidence="7">
    <location>
        <begin position="184"/>
        <end position="206"/>
    </location>
</feature>
<evidence type="ECO:0000259" key="8">
    <source>
        <dbReference type="PROSITE" id="PS50928"/>
    </source>
</evidence>
<comment type="similarity">
    <text evidence="7">Belongs to the binding-protein-dependent transport system permease family.</text>
</comment>
<dbReference type="SUPFAM" id="SSF161098">
    <property type="entry name" value="MetI-like"/>
    <property type="match status" value="1"/>
</dbReference>
<accession>A0A7W9J5W1</accession>
<evidence type="ECO:0000313" key="10">
    <source>
        <dbReference type="Proteomes" id="UP000549971"/>
    </source>
</evidence>
<dbReference type="Proteomes" id="UP000549971">
    <property type="component" value="Unassembled WGS sequence"/>
</dbReference>
<keyword evidence="9" id="KW-0762">Sugar transport</keyword>
<keyword evidence="5 7" id="KW-1133">Transmembrane helix</keyword>
<dbReference type="Pfam" id="PF00528">
    <property type="entry name" value="BPD_transp_1"/>
    <property type="match status" value="1"/>
</dbReference>
<dbReference type="PROSITE" id="PS50928">
    <property type="entry name" value="ABC_TM1"/>
    <property type="match status" value="1"/>
</dbReference>
<dbReference type="EMBL" id="JACHMY010000001">
    <property type="protein sequence ID" value="MBB5835677.1"/>
    <property type="molecule type" value="Genomic_DNA"/>
</dbReference>
<dbReference type="GO" id="GO:0005886">
    <property type="term" value="C:plasma membrane"/>
    <property type="evidence" value="ECO:0007669"/>
    <property type="project" value="UniProtKB-SubCell"/>
</dbReference>
<evidence type="ECO:0000256" key="7">
    <source>
        <dbReference type="RuleBase" id="RU363032"/>
    </source>
</evidence>
<dbReference type="Gene3D" id="1.10.3720.10">
    <property type="entry name" value="MetI-like"/>
    <property type="match status" value="1"/>
</dbReference>
<organism evidence="9 10">
    <name type="scientific">Kribbella italica</name>
    <dbReference type="NCBI Taxonomy" id="1540520"/>
    <lineage>
        <taxon>Bacteria</taxon>
        <taxon>Bacillati</taxon>
        <taxon>Actinomycetota</taxon>
        <taxon>Actinomycetes</taxon>
        <taxon>Propionibacteriales</taxon>
        <taxon>Kribbellaceae</taxon>
        <taxon>Kribbella</taxon>
    </lineage>
</organism>
<feature type="domain" description="ABC transmembrane type-1" evidence="8">
    <location>
        <begin position="74"/>
        <end position="263"/>
    </location>
</feature>
<keyword evidence="3" id="KW-1003">Cell membrane</keyword>
<dbReference type="AlphaFoldDB" id="A0A7W9J5W1"/>
<comment type="caution">
    <text evidence="9">The sequence shown here is derived from an EMBL/GenBank/DDBJ whole genome shotgun (WGS) entry which is preliminary data.</text>
</comment>
<evidence type="ECO:0000256" key="5">
    <source>
        <dbReference type="ARBA" id="ARBA00022989"/>
    </source>
</evidence>
<keyword evidence="4 7" id="KW-0812">Transmembrane</keyword>
<feature type="transmembrane region" description="Helical" evidence="7">
    <location>
        <begin position="78"/>
        <end position="99"/>
    </location>
</feature>
<evidence type="ECO:0000256" key="4">
    <source>
        <dbReference type="ARBA" id="ARBA00022692"/>
    </source>
</evidence>
<feature type="transmembrane region" description="Helical" evidence="7">
    <location>
        <begin position="111"/>
        <end position="132"/>
    </location>
</feature>
<dbReference type="GO" id="GO:0055085">
    <property type="term" value="P:transmembrane transport"/>
    <property type="evidence" value="ECO:0007669"/>
    <property type="project" value="InterPro"/>
</dbReference>
<name>A0A7W9J5W1_9ACTN</name>
<dbReference type="RefSeq" id="WP_184795294.1">
    <property type="nucleotide sequence ID" value="NZ_JACHMY010000001.1"/>
</dbReference>